<evidence type="ECO:0000256" key="1">
    <source>
        <dbReference type="SAM" id="Phobius"/>
    </source>
</evidence>
<protein>
    <submittedName>
        <fullName evidence="2">DUF2905 domain-containing protein</fullName>
    </submittedName>
</protein>
<evidence type="ECO:0000313" key="2">
    <source>
        <dbReference type="EMBL" id="QNI33283.1"/>
    </source>
</evidence>
<accession>A0A7G8BL63</accession>
<dbReference type="InterPro" id="IPR021320">
    <property type="entry name" value="DUF2905"/>
</dbReference>
<dbReference type="EMBL" id="CP060394">
    <property type="protein sequence ID" value="QNI33283.1"/>
    <property type="molecule type" value="Genomic_DNA"/>
</dbReference>
<keyword evidence="1" id="KW-0812">Transmembrane</keyword>
<organism evidence="2 3">
    <name type="scientific">Alloacidobacterium dinghuense</name>
    <dbReference type="NCBI Taxonomy" id="2763107"/>
    <lineage>
        <taxon>Bacteria</taxon>
        <taxon>Pseudomonadati</taxon>
        <taxon>Acidobacteriota</taxon>
        <taxon>Terriglobia</taxon>
        <taxon>Terriglobales</taxon>
        <taxon>Acidobacteriaceae</taxon>
        <taxon>Alloacidobacterium</taxon>
    </lineage>
</organism>
<reference evidence="2 3" key="1">
    <citation type="submission" date="2020-08" db="EMBL/GenBank/DDBJ databases">
        <title>Edaphobacter telluris sp. nov. and Acidobacterium dinghuensis sp. nov., two acidobacteria isolated from forest soil.</title>
        <authorList>
            <person name="Fu J."/>
            <person name="Qiu L."/>
        </authorList>
    </citation>
    <scope>NUCLEOTIDE SEQUENCE [LARGE SCALE GENOMIC DNA]</scope>
    <source>
        <strain evidence="2">4Y35</strain>
    </source>
</reference>
<feature type="transmembrane region" description="Helical" evidence="1">
    <location>
        <begin position="48"/>
        <end position="69"/>
    </location>
</feature>
<proteinExistence type="predicted"/>
<gene>
    <name evidence="2" type="ORF">H7849_04780</name>
</gene>
<dbReference type="KEGG" id="adin:H7849_04780"/>
<dbReference type="PANTHER" id="PTHR36443:SF1">
    <property type="entry name" value="BSR5223 PROTEIN"/>
    <property type="match status" value="1"/>
</dbReference>
<dbReference type="Proteomes" id="UP000515312">
    <property type="component" value="Chromosome"/>
</dbReference>
<keyword evidence="1" id="KW-1133">Transmembrane helix</keyword>
<name>A0A7G8BL63_9BACT</name>
<sequence>MNDFGRMLVGLGLLFLVVGSLILLLGKTGIPLGRLPGDITYRGKNTSFYFPLASSILISILLSIVFYLISRFRR</sequence>
<dbReference type="AlphaFoldDB" id="A0A7G8BL63"/>
<keyword evidence="1" id="KW-0472">Membrane</keyword>
<keyword evidence="3" id="KW-1185">Reference proteome</keyword>
<dbReference type="Pfam" id="PF11146">
    <property type="entry name" value="DUF2905"/>
    <property type="match status" value="1"/>
</dbReference>
<evidence type="ECO:0000313" key="3">
    <source>
        <dbReference type="Proteomes" id="UP000515312"/>
    </source>
</evidence>
<dbReference type="PANTHER" id="PTHR36443">
    <property type="entry name" value="BSR5223 PROTEIN"/>
    <property type="match status" value="1"/>
</dbReference>
<dbReference type="RefSeq" id="WP_186744593.1">
    <property type="nucleotide sequence ID" value="NZ_CP060394.1"/>
</dbReference>